<dbReference type="Pfam" id="PF06870">
    <property type="entry name" value="RNA_pol_I_A49"/>
    <property type="match status" value="1"/>
</dbReference>
<evidence type="ECO:0000256" key="1">
    <source>
        <dbReference type="ARBA" id="ARBA00004604"/>
    </source>
</evidence>
<dbReference type="Proteomes" id="UP000799441">
    <property type="component" value="Unassembled WGS sequence"/>
</dbReference>
<sequence length="431" mass="47941">MSEKKRKRQSQGGNAPNKKATSDVTPLHIDYRDEPALHPVLVASSGLSKPSIPFKAFARSRSSKHDNASPTPSTHDLLLHSSAHPTLDYTAPPATDSNHLSHYIAVHNPSTNVLQVVPAHYVSLQCNLRAEEEQAVQDQARQTVAQQREQLGLEFGTKKAKKAIASKTENAIMRETDEGSGKKDGVQSAILESMASNTRAENVEQSLAQQLATKPIPKPNLNAESADTVYPLSTLIPPGDLRLVDHQDWQEKALNDEEIKFSFRFPAFRVNRIGKSDDVTKLKALRYLSLLLDFHAALSGGGKSGKKVPRKDVLAQKLQGYPDQLIDSVRKRFSENNELSKFHVDNLITHMAALTLYIDNWTTDTSNLRDDLRFDNRTMSQYFNEIGCKVGPPTEKERERAGIAKAAANATRFAKVKLPLEFPKPRTGRRR</sequence>
<dbReference type="GO" id="GO:0005730">
    <property type="term" value="C:nucleolus"/>
    <property type="evidence" value="ECO:0007669"/>
    <property type="project" value="UniProtKB-SubCell"/>
</dbReference>
<keyword evidence="8" id="KW-1185">Reference proteome</keyword>
<name>A0A9P4Q210_9PEZI</name>
<feature type="region of interest" description="Disordered" evidence="6">
    <location>
        <begin position="1"/>
        <end position="26"/>
    </location>
</feature>
<comment type="subcellular location">
    <subcellularLocation>
        <location evidence="1">Nucleus</location>
        <location evidence="1">Nucleolus</location>
    </subcellularLocation>
</comment>
<dbReference type="PANTHER" id="PTHR14440">
    <property type="entry name" value="DNA-DIRECTED RNA POLYMERASE I SUBUNIT RPA49"/>
    <property type="match status" value="1"/>
</dbReference>
<evidence type="ECO:0000256" key="5">
    <source>
        <dbReference type="ARBA" id="ARBA00023242"/>
    </source>
</evidence>
<dbReference type="GO" id="GO:0006351">
    <property type="term" value="P:DNA-templated transcription"/>
    <property type="evidence" value="ECO:0007669"/>
    <property type="project" value="InterPro"/>
</dbReference>
<evidence type="ECO:0000313" key="7">
    <source>
        <dbReference type="EMBL" id="KAF2716921.1"/>
    </source>
</evidence>
<dbReference type="GO" id="GO:0003677">
    <property type="term" value="F:DNA binding"/>
    <property type="evidence" value="ECO:0007669"/>
    <property type="project" value="InterPro"/>
</dbReference>
<evidence type="ECO:0000256" key="3">
    <source>
        <dbReference type="ARBA" id="ARBA00022478"/>
    </source>
</evidence>
<evidence type="ECO:0000256" key="2">
    <source>
        <dbReference type="ARBA" id="ARBA00009430"/>
    </source>
</evidence>
<comment type="caution">
    <text evidence="7">The sequence shown here is derived from an EMBL/GenBank/DDBJ whole genome shotgun (WGS) entry which is preliminary data.</text>
</comment>
<keyword evidence="4" id="KW-0804">Transcription</keyword>
<keyword evidence="5" id="KW-0539">Nucleus</keyword>
<protein>
    <submittedName>
        <fullName evidence="7">RNA polymerase I associated factor, A49-like protein</fullName>
    </submittedName>
</protein>
<proteinExistence type="inferred from homology"/>
<comment type="similarity">
    <text evidence="2">Belongs to the eukaryotic RPA49/POLR1E RNA polymerase subunit family.</text>
</comment>
<dbReference type="GO" id="GO:0000428">
    <property type="term" value="C:DNA-directed RNA polymerase complex"/>
    <property type="evidence" value="ECO:0007669"/>
    <property type="project" value="UniProtKB-KW"/>
</dbReference>
<organism evidence="7 8">
    <name type="scientific">Polychaeton citri CBS 116435</name>
    <dbReference type="NCBI Taxonomy" id="1314669"/>
    <lineage>
        <taxon>Eukaryota</taxon>
        <taxon>Fungi</taxon>
        <taxon>Dikarya</taxon>
        <taxon>Ascomycota</taxon>
        <taxon>Pezizomycotina</taxon>
        <taxon>Dothideomycetes</taxon>
        <taxon>Dothideomycetidae</taxon>
        <taxon>Capnodiales</taxon>
        <taxon>Capnodiaceae</taxon>
        <taxon>Polychaeton</taxon>
    </lineage>
</organism>
<reference evidence="7" key="1">
    <citation type="journal article" date="2020" name="Stud. Mycol.">
        <title>101 Dothideomycetes genomes: a test case for predicting lifestyles and emergence of pathogens.</title>
        <authorList>
            <person name="Haridas S."/>
            <person name="Albert R."/>
            <person name="Binder M."/>
            <person name="Bloem J."/>
            <person name="Labutti K."/>
            <person name="Salamov A."/>
            <person name="Andreopoulos B."/>
            <person name="Baker S."/>
            <person name="Barry K."/>
            <person name="Bills G."/>
            <person name="Bluhm B."/>
            <person name="Cannon C."/>
            <person name="Castanera R."/>
            <person name="Culley D."/>
            <person name="Daum C."/>
            <person name="Ezra D."/>
            <person name="Gonzalez J."/>
            <person name="Henrissat B."/>
            <person name="Kuo A."/>
            <person name="Liang C."/>
            <person name="Lipzen A."/>
            <person name="Lutzoni F."/>
            <person name="Magnuson J."/>
            <person name="Mondo S."/>
            <person name="Nolan M."/>
            <person name="Ohm R."/>
            <person name="Pangilinan J."/>
            <person name="Park H.-J."/>
            <person name="Ramirez L."/>
            <person name="Alfaro M."/>
            <person name="Sun H."/>
            <person name="Tritt A."/>
            <person name="Yoshinaga Y."/>
            <person name="Zwiers L.-H."/>
            <person name="Turgeon B."/>
            <person name="Goodwin S."/>
            <person name="Spatafora J."/>
            <person name="Crous P."/>
            <person name="Grigoriev I."/>
        </authorList>
    </citation>
    <scope>NUCLEOTIDE SEQUENCE</scope>
    <source>
        <strain evidence="7">CBS 116435</strain>
    </source>
</reference>
<dbReference type="InterPro" id="IPR009668">
    <property type="entry name" value="RNA_pol-assoc_fac_A49-like"/>
</dbReference>
<dbReference type="EMBL" id="MU003857">
    <property type="protein sequence ID" value="KAF2716921.1"/>
    <property type="molecule type" value="Genomic_DNA"/>
</dbReference>
<evidence type="ECO:0000313" key="8">
    <source>
        <dbReference type="Proteomes" id="UP000799441"/>
    </source>
</evidence>
<evidence type="ECO:0000256" key="6">
    <source>
        <dbReference type="SAM" id="MobiDB-lite"/>
    </source>
</evidence>
<dbReference type="AlphaFoldDB" id="A0A9P4Q210"/>
<gene>
    <name evidence="7" type="ORF">K431DRAFT_288992</name>
</gene>
<dbReference type="OrthoDB" id="532500at2759"/>
<accession>A0A9P4Q210</accession>
<keyword evidence="3" id="KW-0240">DNA-directed RNA polymerase</keyword>
<evidence type="ECO:0000256" key="4">
    <source>
        <dbReference type="ARBA" id="ARBA00023163"/>
    </source>
</evidence>